<evidence type="ECO:0000313" key="1">
    <source>
        <dbReference type="EMBL" id="KAD3337040.1"/>
    </source>
</evidence>
<organism evidence="1 2">
    <name type="scientific">Mikania micrantha</name>
    <name type="common">bitter vine</name>
    <dbReference type="NCBI Taxonomy" id="192012"/>
    <lineage>
        <taxon>Eukaryota</taxon>
        <taxon>Viridiplantae</taxon>
        <taxon>Streptophyta</taxon>
        <taxon>Embryophyta</taxon>
        <taxon>Tracheophyta</taxon>
        <taxon>Spermatophyta</taxon>
        <taxon>Magnoliopsida</taxon>
        <taxon>eudicotyledons</taxon>
        <taxon>Gunneridae</taxon>
        <taxon>Pentapetalae</taxon>
        <taxon>asterids</taxon>
        <taxon>campanulids</taxon>
        <taxon>Asterales</taxon>
        <taxon>Asteraceae</taxon>
        <taxon>Asteroideae</taxon>
        <taxon>Heliantheae alliance</taxon>
        <taxon>Eupatorieae</taxon>
        <taxon>Mikania</taxon>
    </lineage>
</organism>
<evidence type="ECO:0000313" key="2">
    <source>
        <dbReference type="Proteomes" id="UP000326396"/>
    </source>
</evidence>
<accession>A0A5N6M8W0</accession>
<proteinExistence type="predicted"/>
<sequence length="80" mass="9420">MEDCKRNTLPNEISYLRPPRTTACIVCLDDLSAGGKLLRRVVAKRAEPWLLHVSGYDPHMRWLWVYQLMELIEALFFKDE</sequence>
<protein>
    <submittedName>
        <fullName evidence="1">Uncharacterized protein</fullName>
    </submittedName>
</protein>
<keyword evidence="2" id="KW-1185">Reference proteome</keyword>
<gene>
    <name evidence="1" type="ORF">E3N88_32560</name>
</gene>
<reference evidence="1 2" key="1">
    <citation type="submission" date="2019-05" db="EMBL/GenBank/DDBJ databases">
        <title>Mikania micrantha, genome provides insights into the molecular mechanism of rapid growth.</title>
        <authorList>
            <person name="Liu B."/>
        </authorList>
    </citation>
    <scope>NUCLEOTIDE SEQUENCE [LARGE SCALE GENOMIC DNA]</scope>
    <source>
        <strain evidence="1">NLD-2019</strain>
        <tissue evidence="1">Leaf</tissue>
    </source>
</reference>
<dbReference type="AlphaFoldDB" id="A0A5N6M8W0"/>
<comment type="caution">
    <text evidence="1">The sequence shown here is derived from an EMBL/GenBank/DDBJ whole genome shotgun (WGS) entry which is preliminary data.</text>
</comment>
<name>A0A5N6M8W0_9ASTR</name>
<dbReference type="Proteomes" id="UP000326396">
    <property type="component" value="Linkage Group LG6"/>
</dbReference>
<dbReference type="EMBL" id="SZYD01000016">
    <property type="protein sequence ID" value="KAD3337040.1"/>
    <property type="molecule type" value="Genomic_DNA"/>
</dbReference>